<comment type="caution">
    <text evidence="5">The sequence shown here is derived from an EMBL/GenBank/DDBJ whole genome shotgun (WGS) entry which is preliminary data.</text>
</comment>
<proteinExistence type="predicted"/>
<evidence type="ECO:0000313" key="5">
    <source>
        <dbReference type="EMBL" id="KAK6937266.1"/>
    </source>
</evidence>
<sequence>MSIAIYLTSSFTVAHSVHGCGGFVEASPSLIKSRKSTNAKFDYSHITLQTVDGLVKERKNSMSSKWLLLYSSLRQDGWSWDPDKVPVLVDHKCCNSNEDINFRFTRFTLSGSVVEAVGGDSCSVKNGGPSNVAVKLMSPNGDLISSVHTSSMRVYSFTNVIPGKYILRASHPDLKVEARGSTEGNPILGVHIYLYSDDVSEVYCPQGSGKAPGGKKALCHATSDADGLFVFKSIRCGIYELIPYNKGENTVFDVSPPLMELSVEHHHLSISQKFQVTGFSVGGPVIDNNGMGVDSARVIVNGGGLSLINMEITNLTSNSFDISGVVHIASSGSKAKVALTHGPENVKPQVRWTDESGNFCFEVPLGEYRLSALAASPESVSELLFSPPHVDVVVKSPVLNVEFSQAHVSLHGTVSCKEICGLAVSTTLMKHTPDTMFGEDNWCWEQNSVDVDPIFLKGEKYLLKGKILADLSSERDGDELPEDIIVDVLNSEGTMLSGTTARCIPGGDEQKSSVSPPLLGVYISIIAERDNHNTELKKGELALEATTGTDGVFVRGPLCDDISYSIHAFKFAFSPSAQAIELDYGESREVIFQASCVAYSAMGVVTVLSGQPKEGFVIEARAVLKGFYEGRITDSSGIVEKDDPSNNKIERASPESVSIKVGSEYIKGKDLRRDKHLVLIRSGLPSKSLKFYSHVVEFDLVMDAQVHMGPLGYRFEEDHLKQ</sequence>
<evidence type="ECO:0000259" key="2">
    <source>
        <dbReference type="Pfam" id="PF22904"/>
    </source>
</evidence>
<dbReference type="SUPFAM" id="SSF49464">
    <property type="entry name" value="Carboxypeptidase regulatory domain-like"/>
    <property type="match status" value="1"/>
</dbReference>
<dbReference type="InterPro" id="IPR055576">
    <property type="entry name" value="DUF7152"/>
</dbReference>
<evidence type="ECO:0000259" key="4">
    <source>
        <dbReference type="Pfam" id="PF23662"/>
    </source>
</evidence>
<dbReference type="AlphaFoldDB" id="A0AAN8VWA8"/>
<reference evidence="5 6" key="1">
    <citation type="submission" date="2023-12" db="EMBL/GenBank/DDBJ databases">
        <title>A high-quality genome assembly for Dillenia turbinata (Dilleniales).</title>
        <authorList>
            <person name="Chanderbali A."/>
        </authorList>
    </citation>
    <scope>NUCLEOTIDE SEQUENCE [LARGE SCALE GENOMIC DNA]</scope>
    <source>
        <strain evidence="5">LSX21</strain>
        <tissue evidence="5">Leaf</tissue>
    </source>
</reference>
<dbReference type="Pfam" id="PF22904">
    <property type="entry name" value="NOMO1-like_2nd"/>
    <property type="match status" value="1"/>
</dbReference>
<dbReference type="PANTHER" id="PTHR23303:SF14">
    <property type="entry name" value="BOS COMPLEX SUBUNIT NOMO1-RELATED"/>
    <property type="match status" value="1"/>
</dbReference>
<dbReference type="PANTHER" id="PTHR23303">
    <property type="entry name" value="CARBOXYPEPTIDASE REGULATORY REGION-CONTAINING"/>
    <property type="match status" value="1"/>
</dbReference>
<dbReference type="InterPro" id="IPR008969">
    <property type="entry name" value="CarboxyPept-like_regulatory"/>
</dbReference>
<dbReference type="SUPFAM" id="SSF117074">
    <property type="entry name" value="Hypothetical protein PA1324"/>
    <property type="match status" value="1"/>
</dbReference>
<keyword evidence="6" id="KW-1185">Reference proteome</keyword>
<dbReference type="InterPro" id="IPR055074">
    <property type="entry name" value="NOMO1-3_2nd"/>
</dbReference>
<evidence type="ECO:0000256" key="1">
    <source>
        <dbReference type="ARBA" id="ARBA00022729"/>
    </source>
</evidence>
<dbReference type="EMBL" id="JBAMMX010000006">
    <property type="protein sequence ID" value="KAK6937266.1"/>
    <property type="molecule type" value="Genomic_DNA"/>
</dbReference>
<dbReference type="GO" id="GO:0005789">
    <property type="term" value="C:endoplasmic reticulum membrane"/>
    <property type="evidence" value="ECO:0007669"/>
    <property type="project" value="TreeGrafter"/>
</dbReference>
<evidence type="ECO:0008006" key="7">
    <source>
        <dbReference type="Google" id="ProtNLM"/>
    </source>
</evidence>
<feature type="domain" description="DUF7152" evidence="4">
    <location>
        <begin position="663"/>
        <end position="719"/>
    </location>
</feature>
<dbReference type="Pfam" id="PF23662">
    <property type="entry name" value="DUF7152"/>
    <property type="match status" value="1"/>
</dbReference>
<dbReference type="Proteomes" id="UP001370490">
    <property type="component" value="Unassembled WGS sequence"/>
</dbReference>
<dbReference type="InterPro" id="IPR056190">
    <property type="entry name" value="NOMO_5th"/>
</dbReference>
<name>A0AAN8VWA8_9MAGN</name>
<gene>
    <name evidence="5" type="ORF">RJ641_030774</name>
</gene>
<dbReference type="InterPro" id="IPR051417">
    <property type="entry name" value="SDr/BOS_complex"/>
</dbReference>
<evidence type="ECO:0000259" key="3">
    <source>
        <dbReference type="Pfam" id="PF23194"/>
    </source>
</evidence>
<dbReference type="Pfam" id="PF23194">
    <property type="entry name" value="NOMO_5th"/>
    <property type="match status" value="1"/>
</dbReference>
<protein>
    <recommendedName>
        <fullName evidence="7">Nodal modulator 1</fullName>
    </recommendedName>
</protein>
<keyword evidence="1" id="KW-0732">Signal</keyword>
<accession>A0AAN8VWA8</accession>
<feature type="non-terminal residue" evidence="5">
    <location>
        <position position="722"/>
    </location>
</feature>
<organism evidence="5 6">
    <name type="scientific">Dillenia turbinata</name>
    <dbReference type="NCBI Taxonomy" id="194707"/>
    <lineage>
        <taxon>Eukaryota</taxon>
        <taxon>Viridiplantae</taxon>
        <taxon>Streptophyta</taxon>
        <taxon>Embryophyta</taxon>
        <taxon>Tracheophyta</taxon>
        <taxon>Spermatophyta</taxon>
        <taxon>Magnoliopsida</taxon>
        <taxon>eudicotyledons</taxon>
        <taxon>Gunneridae</taxon>
        <taxon>Pentapetalae</taxon>
        <taxon>Dilleniales</taxon>
        <taxon>Dilleniaceae</taxon>
        <taxon>Dillenia</taxon>
    </lineage>
</organism>
<evidence type="ECO:0000313" key="6">
    <source>
        <dbReference type="Proteomes" id="UP001370490"/>
    </source>
</evidence>
<feature type="domain" description="NOMO second beta-sandwich" evidence="2">
    <location>
        <begin position="104"/>
        <end position="178"/>
    </location>
</feature>
<feature type="domain" description="NOMO fifth transthyretin-like" evidence="3">
    <location>
        <begin position="324"/>
        <end position="403"/>
    </location>
</feature>